<keyword evidence="2 3" id="KW-0647">Proteasome</keyword>
<dbReference type="KEGG" id="mph:MLP_26100"/>
<keyword evidence="5" id="KW-0378">Hydrolase</keyword>
<dbReference type="GO" id="GO:0010498">
    <property type="term" value="P:proteasomal protein catabolic process"/>
    <property type="evidence" value="ECO:0007669"/>
    <property type="project" value="UniProtKB-UniRule"/>
</dbReference>
<sequence>MSMPFYVAPEQQMKDRADFARKGIARGRSVVVLRYADGIVFVAENRSQALHKVSEIYDRIGFAAVGRYNEFENLRTAGIRYADLRGYSYDRTDVTGRGLANAYAQLLGTIFSSGGEKPYEVEIVVAELGATPELDQIYRLTYDGSVADEDAYAVMGGSAEAITEAVRRGYRRDLDLAAAVQLAVRALSSDGGPNATPRELGAGALEVAILDRTRPLPRKFRRVKGAWLTELLTAAPELVGIAEPEAEPGPDGG</sequence>
<evidence type="ECO:0000313" key="6">
    <source>
        <dbReference type="Proteomes" id="UP000007947"/>
    </source>
</evidence>
<dbReference type="InterPro" id="IPR050115">
    <property type="entry name" value="Proteasome_alpha"/>
</dbReference>
<comment type="similarity">
    <text evidence="3 4">Belongs to the peptidase T1A family.</text>
</comment>
<dbReference type="PROSITE" id="PS51475">
    <property type="entry name" value="PROTEASOME_ALPHA_2"/>
    <property type="match status" value="1"/>
</dbReference>
<dbReference type="HOGENOM" id="CLU_071031_0_0_11"/>
<dbReference type="GO" id="GO:0019941">
    <property type="term" value="P:modification-dependent protein catabolic process"/>
    <property type="evidence" value="ECO:0007669"/>
    <property type="project" value="UniProtKB-UniRule"/>
</dbReference>
<dbReference type="GO" id="GO:0005737">
    <property type="term" value="C:cytoplasm"/>
    <property type="evidence" value="ECO:0007669"/>
    <property type="project" value="UniProtKB-SubCell"/>
</dbReference>
<protein>
    <recommendedName>
        <fullName evidence="3">Proteasome subunit alpha</fullName>
    </recommendedName>
    <alternativeName>
        <fullName evidence="3">20S proteasome alpha subunit</fullName>
    </alternativeName>
    <alternativeName>
        <fullName evidence="3">Proteasome core protein PrcA</fullName>
    </alternativeName>
</protein>
<dbReference type="Proteomes" id="UP000007947">
    <property type="component" value="Chromosome"/>
</dbReference>
<dbReference type="InterPro" id="IPR029055">
    <property type="entry name" value="Ntn_hydrolases_N"/>
</dbReference>
<keyword evidence="6" id="KW-1185">Reference proteome</keyword>
<dbReference type="CDD" id="cd01906">
    <property type="entry name" value="proteasome_protease_HslV"/>
    <property type="match status" value="1"/>
</dbReference>
<comment type="pathway">
    <text evidence="3">Protein degradation; proteasomal Pup-dependent pathway.</text>
</comment>
<evidence type="ECO:0000313" key="5">
    <source>
        <dbReference type="EMBL" id="BAK35624.1"/>
    </source>
</evidence>
<organism evidence="5 6">
    <name type="scientific">Microlunatus phosphovorus (strain ATCC 700054 / DSM 10555 / JCM 9379 / NBRC 101784 / NCIMB 13414 / VKM Ac-1990 / NM-1)</name>
    <dbReference type="NCBI Taxonomy" id="1032480"/>
    <lineage>
        <taxon>Bacteria</taxon>
        <taxon>Bacillati</taxon>
        <taxon>Actinomycetota</taxon>
        <taxon>Actinomycetes</taxon>
        <taxon>Propionibacteriales</taxon>
        <taxon>Propionibacteriaceae</taxon>
        <taxon>Microlunatus</taxon>
    </lineage>
</organism>
<comment type="function">
    <text evidence="3">Component of the proteasome core, a large protease complex with broad specificity involved in protein degradation.</text>
</comment>
<reference evidence="5 6" key="1">
    <citation type="submission" date="2011-05" db="EMBL/GenBank/DDBJ databases">
        <title>Whole genome sequence of Microlunatus phosphovorus NM-1.</title>
        <authorList>
            <person name="Hosoyama A."/>
            <person name="Sasaki K."/>
            <person name="Harada T."/>
            <person name="Igarashi R."/>
            <person name="Kawakoshi A."/>
            <person name="Sasagawa M."/>
            <person name="Fukada J."/>
            <person name="Nakamura S."/>
            <person name="Katano Y."/>
            <person name="Hanada S."/>
            <person name="Kamagata Y."/>
            <person name="Nakamura N."/>
            <person name="Yamazaki S."/>
            <person name="Fujita N."/>
        </authorList>
    </citation>
    <scope>NUCLEOTIDE SEQUENCE [LARGE SCALE GENOMIC DNA]</scope>
    <source>
        <strain evidence="6">ATCC 700054 / DSM 10555 / JCM 9379 / NBRC 101784 / NCIMB 13414 / VKM Ac-1990 / NM-1</strain>
    </source>
</reference>
<dbReference type="GO" id="GO:0019773">
    <property type="term" value="C:proteasome core complex, alpha-subunit complex"/>
    <property type="evidence" value="ECO:0007669"/>
    <property type="project" value="UniProtKB-UniRule"/>
</dbReference>
<dbReference type="Pfam" id="PF00227">
    <property type="entry name" value="Proteasome"/>
    <property type="match status" value="1"/>
</dbReference>
<keyword evidence="1 3" id="KW-0963">Cytoplasm</keyword>
<dbReference type="NCBIfam" id="TIGR03691">
    <property type="entry name" value="20S_bact_alpha"/>
    <property type="match status" value="1"/>
</dbReference>
<evidence type="ECO:0000256" key="2">
    <source>
        <dbReference type="ARBA" id="ARBA00022942"/>
    </source>
</evidence>
<comment type="activity regulation">
    <text evidence="3">The formation of the proteasomal ATPase ARC-20S proteasome complex, likely via the docking of the C-termini of ARC into the intersubunit pockets in the alpha-rings, may trigger opening of the gate for substrate entry. Interconversion between the open-gate and close-gate conformations leads to a dynamic regulation of the 20S proteasome proteolysis activity.</text>
</comment>
<dbReference type="RefSeq" id="WP_013863493.1">
    <property type="nucleotide sequence ID" value="NC_015635.1"/>
</dbReference>
<dbReference type="Gene3D" id="3.60.20.10">
    <property type="entry name" value="Glutamine Phosphoribosylpyrophosphate, subunit 1, domain 1"/>
    <property type="match status" value="1"/>
</dbReference>
<dbReference type="MEROPS" id="T01.980"/>
<dbReference type="PANTHER" id="PTHR11599">
    <property type="entry name" value="PROTEASOME SUBUNIT ALPHA/BETA"/>
    <property type="match status" value="1"/>
</dbReference>
<dbReference type="STRING" id="1032480.MLP_26100"/>
<accession>F5XGZ2</accession>
<dbReference type="InterPro" id="IPR001353">
    <property type="entry name" value="Proteasome_sua/b"/>
</dbReference>
<dbReference type="OrthoDB" id="9775643at2"/>
<name>F5XGZ2_MICPN</name>
<dbReference type="UniPathway" id="UPA00997"/>
<evidence type="ECO:0000256" key="3">
    <source>
        <dbReference type="HAMAP-Rule" id="MF_00289"/>
    </source>
</evidence>
<gene>
    <name evidence="3 5" type="primary">prcA</name>
    <name evidence="5" type="ordered locus">MLP_26100</name>
</gene>
<dbReference type="SUPFAM" id="SSF56235">
    <property type="entry name" value="N-terminal nucleophile aminohydrolases (Ntn hydrolases)"/>
    <property type="match status" value="1"/>
</dbReference>
<dbReference type="HAMAP" id="MF_00289_B">
    <property type="entry name" value="Proteasome_A_B"/>
    <property type="match status" value="1"/>
</dbReference>
<dbReference type="AlphaFoldDB" id="F5XGZ2"/>
<evidence type="ECO:0000256" key="1">
    <source>
        <dbReference type="ARBA" id="ARBA00022490"/>
    </source>
</evidence>
<dbReference type="InterPro" id="IPR022296">
    <property type="entry name" value="Proteasome_asu_bac"/>
</dbReference>
<proteinExistence type="inferred from homology"/>
<comment type="subcellular location">
    <subcellularLocation>
        <location evidence="3">Cytoplasm</location>
    </subcellularLocation>
</comment>
<comment type="subunit">
    <text evidence="3">The 20S proteasome core is composed of 14 alpha and 14 beta subunits that assemble into four stacked heptameric rings, resulting in a barrel-shaped structure. The two inner rings, each composed of seven catalytic beta subunits, are sandwiched by two outer rings, each composed of seven alpha subunits. The catalytic chamber with the active sites is on the inside of the barrel. Has a gated structure, the ends of the cylinder being occluded by the N-termini of the alpha-subunits. Is capped by the proteasome-associated ATPase, ARC.</text>
</comment>
<evidence type="ECO:0000256" key="4">
    <source>
        <dbReference type="PROSITE-ProRule" id="PRU00808"/>
    </source>
</evidence>
<dbReference type="InterPro" id="IPR023332">
    <property type="entry name" value="Proteasome_alpha-type"/>
</dbReference>
<dbReference type="eggNOG" id="COG0638">
    <property type="taxonomic scope" value="Bacteria"/>
</dbReference>
<dbReference type="EMBL" id="AP012204">
    <property type="protein sequence ID" value="BAK35624.1"/>
    <property type="molecule type" value="Genomic_DNA"/>
</dbReference>
<dbReference type="GO" id="GO:0004298">
    <property type="term" value="F:threonine-type endopeptidase activity"/>
    <property type="evidence" value="ECO:0007669"/>
    <property type="project" value="InterPro"/>
</dbReference>